<dbReference type="InterPro" id="IPR011006">
    <property type="entry name" value="CheY-like_superfamily"/>
</dbReference>
<dbReference type="InterPro" id="IPR036890">
    <property type="entry name" value="HATPase_C_sf"/>
</dbReference>
<dbReference type="SUPFAM" id="SSF47384">
    <property type="entry name" value="Homodimeric domain of signal transducing histidine kinase"/>
    <property type="match status" value="1"/>
</dbReference>
<keyword evidence="5 10" id="KW-0418">Kinase</keyword>
<dbReference type="InterPro" id="IPR004358">
    <property type="entry name" value="Sig_transdc_His_kin-like_C"/>
</dbReference>
<keyword evidence="6" id="KW-1133">Transmembrane helix</keyword>
<dbReference type="InterPro" id="IPR003594">
    <property type="entry name" value="HATPase_dom"/>
</dbReference>
<dbReference type="SMART" id="SM00387">
    <property type="entry name" value="HATPase_c"/>
    <property type="match status" value="1"/>
</dbReference>
<dbReference type="SUPFAM" id="SSF55874">
    <property type="entry name" value="ATPase domain of HSP90 chaperone/DNA topoisomerase II/histidine kinase"/>
    <property type="match status" value="1"/>
</dbReference>
<protein>
    <recommendedName>
        <fullName evidence="2">histidine kinase</fullName>
        <ecNumber evidence="2">2.7.13.3</ecNumber>
    </recommendedName>
</protein>
<dbReference type="Pfam" id="PF02518">
    <property type="entry name" value="HATPase_c"/>
    <property type="match status" value="1"/>
</dbReference>
<gene>
    <name evidence="10" type="ORF">MNBD_BACTEROID07-1066</name>
</gene>
<dbReference type="SUPFAM" id="SSF158472">
    <property type="entry name" value="HAMP domain-like"/>
    <property type="match status" value="1"/>
</dbReference>
<dbReference type="GO" id="GO:0000155">
    <property type="term" value="F:phosphorelay sensor kinase activity"/>
    <property type="evidence" value="ECO:0007669"/>
    <property type="project" value="InterPro"/>
</dbReference>
<feature type="non-terminal residue" evidence="10">
    <location>
        <position position="783"/>
    </location>
</feature>
<dbReference type="FunFam" id="3.30.565.10:FF:000010">
    <property type="entry name" value="Sensor histidine kinase RcsC"/>
    <property type="match status" value="1"/>
</dbReference>
<dbReference type="Gene3D" id="1.10.287.130">
    <property type="match status" value="1"/>
</dbReference>
<dbReference type="PRINTS" id="PR00344">
    <property type="entry name" value="BCTRLSENSOR"/>
</dbReference>
<keyword evidence="4" id="KW-0808">Transferase</keyword>
<dbReference type="PROSITE" id="PS50109">
    <property type="entry name" value="HIS_KIN"/>
    <property type="match status" value="1"/>
</dbReference>
<feature type="transmembrane region" description="Helical" evidence="6">
    <location>
        <begin position="193"/>
        <end position="211"/>
    </location>
</feature>
<keyword evidence="6" id="KW-0472">Membrane</keyword>
<sequence length="783" mass="88304">MKLKDLSIQIQIGTAFGFILLILVLFSVTTRKQNDTMWKQVNDFYNHHLAMRRAIGGIEADIISMNMGMKELFLVNDNKRIQNILQNIDIREIDAQKRFSILRQDYVGPSNLINKAYNDFIRWKVIRGNIIDFLRNGQKDEALKAMNRSENGENNVAKFMKEISDISTFFKNNAYSDYKQAVQKRKSSGTRMLIVLGASLILLLIILYWLIKSIRTPLKELTLTTRQFGDGNMEARSHYKSKNELGELSASFNRLAKTIQTQVTLKQKENDFNATLFGRDDLSTFSQALIEELLNFSGSQVAAFYLLNNEKSEFTLFESLGLSAKAKTRFSAKLKEGEFGKALSGKKIVHLRKIPDDTSFTFTTSGGNFKPKEIITIPIISLKETVAVISLASIYPYTEEALLLLHNILPSLTARIHGVLLFHQIMEQSKWLEKQNTELEIQGKELSAQSTELSRQNTELKMQKNQLDEANRLKSTFLSNMSHELRTPLNSVIALSSVLKRKLKTSIPEEEYSYIDVIERNGKQLLELINDVLDLSRIESGRVEIEQADVDIKVLINEMITLIDPQAREKKISLKSLIKDDLPTLRSDGNKIRHILQNIISNAVKFTEKGKVEVTAFEKDKYMHVRVSDTGIGIPSDQIASIFDEFRQIDSSTSRKYGGTGLGLSISIRYAHMLGGTIEVESTPGKGSTFTFILPLVPAETKAAENSPVIRRLSASRGKKAVIENKAQAKEKTILVVEDSDPAIIQLKDILHEAGFQVLVAHNGREALEQIAKTLPDAMILDL</sequence>
<accession>A0A3B0UEI5</accession>
<evidence type="ECO:0000259" key="7">
    <source>
        <dbReference type="PROSITE" id="PS50109"/>
    </source>
</evidence>
<keyword evidence="6" id="KW-0812">Transmembrane</keyword>
<dbReference type="InterPro" id="IPR003661">
    <property type="entry name" value="HisK_dim/P_dom"/>
</dbReference>
<dbReference type="EMBL" id="UOET01000056">
    <property type="protein sequence ID" value="VAW26743.1"/>
    <property type="molecule type" value="Genomic_DNA"/>
</dbReference>
<dbReference type="InterPro" id="IPR003660">
    <property type="entry name" value="HAMP_dom"/>
</dbReference>
<dbReference type="SMART" id="SM00304">
    <property type="entry name" value="HAMP"/>
    <property type="match status" value="1"/>
</dbReference>
<dbReference type="Gene3D" id="3.30.450.40">
    <property type="match status" value="1"/>
</dbReference>
<dbReference type="SUPFAM" id="SSF52172">
    <property type="entry name" value="CheY-like"/>
    <property type="match status" value="1"/>
</dbReference>
<dbReference type="PROSITE" id="PS50110">
    <property type="entry name" value="RESPONSE_REGULATORY"/>
    <property type="match status" value="1"/>
</dbReference>
<evidence type="ECO:0000256" key="5">
    <source>
        <dbReference type="ARBA" id="ARBA00022777"/>
    </source>
</evidence>
<evidence type="ECO:0000256" key="2">
    <source>
        <dbReference type="ARBA" id="ARBA00012438"/>
    </source>
</evidence>
<proteinExistence type="predicted"/>
<evidence type="ECO:0000259" key="8">
    <source>
        <dbReference type="PROSITE" id="PS50110"/>
    </source>
</evidence>
<evidence type="ECO:0000256" key="4">
    <source>
        <dbReference type="ARBA" id="ARBA00022679"/>
    </source>
</evidence>
<dbReference type="Gene3D" id="6.10.340.10">
    <property type="match status" value="1"/>
</dbReference>
<dbReference type="Gene3D" id="3.30.565.10">
    <property type="entry name" value="Histidine kinase-like ATPase, C-terminal domain"/>
    <property type="match status" value="1"/>
</dbReference>
<dbReference type="Gene3D" id="3.40.50.2300">
    <property type="match status" value="1"/>
</dbReference>
<dbReference type="CDD" id="cd06225">
    <property type="entry name" value="HAMP"/>
    <property type="match status" value="1"/>
</dbReference>
<keyword evidence="3" id="KW-0597">Phosphoprotein</keyword>
<dbReference type="CDD" id="cd16922">
    <property type="entry name" value="HATPase_EvgS-ArcB-TorS-like"/>
    <property type="match status" value="1"/>
</dbReference>
<feature type="transmembrane region" description="Helical" evidence="6">
    <location>
        <begin position="6"/>
        <end position="29"/>
    </location>
</feature>
<dbReference type="InterPro" id="IPR005467">
    <property type="entry name" value="His_kinase_dom"/>
</dbReference>
<dbReference type="CDD" id="cd00082">
    <property type="entry name" value="HisKA"/>
    <property type="match status" value="1"/>
</dbReference>
<feature type="domain" description="Response regulatory" evidence="8">
    <location>
        <begin position="733"/>
        <end position="783"/>
    </location>
</feature>
<feature type="domain" description="HAMP" evidence="9">
    <location>
        <begin position="212"/>
        <end position="264"/>
    </location>
</feature>
<evidence type="ECO:0000256" key="6">
    <source>
        <dbReference type="SAM" id="Phobius"/>
    </source>
</evidence>
<reference evidence="10" key="1">
    <citation type="submission" date="2018-06" db="EMBL/GenBank/DDBJ databases">
        <authorList>
            <person name="Zhirakovskaya E."/>
        </authorList>
    </citation>
    <scope>NUCLEOTIDE SEQUENCE</scope>
</reference>
<dbReference type="GO" id="GO:0016020">
    <property type="term" value="C:membrane"/>
    <property type="evidence" value="ECO:0007669"/>
    <property type="project" value="InterPro"/>
</dbReference>
<dbReference type="SMART" id="SM00388">
    <property type="entry name" value="HisKA"/>
    <property type="match status" value="1"/>
</dbReference>
<comment type="catalytic activity">
    <reaction evidence="1">
        <text>ATP + protein L-histidine = ADP + protein N-phospho-L-histidine.</text>
        <dbReference type="EC" id="2.7.13.3"/>
    </reaction>
</comment>
<dbReference type="Pfam" id="PF00512">
    <property type="entry name" value="HisKA"/>
    <property type="match status" value="1"/>
</dbReference>
<evidence type="ECO:0000256" key="3">
    <source>
        <dbReference type="ARBA" id="ARBA00022553"/>
    </source>
</evidence>
<dbReference type="PROSITE" id="PS50885">
    <property type="entry name" value="HAMP"/>
    <property type="match status" value="1"/>
</dbReference>
<dbReference type="InterPro" id="IPR029016">
    <property type="entry name" value="GAF-like_dom_sf"/>
</dbReference>
<organism evidence="10">
    <name type="scientific">hydrothermal vent metagenome</name>
    <dbReference type="NCBI Taxonomy" id="652676"/>
    <lineage>
        <taxon>unclassified sequences</taxon>
        <taxon>metagenomes</taxon>
        <taxon>ecological metagenomes</taxon>
    </lineage>
</organism>
<evidence type="ECO:0000313" key="10">
    <source>
        <dbReference type="EMBL" id="VAW26743.1"/>
    </source>
</evidence>
<evidence type="ECO:0000256" key="1">
    <source>
        <dbReference type="ARBA" id="ARBA00000085"/>
    </source>
</evidence>
<dbReference type="Pfam" id="PF00672">
    <property type="entry name" value="HAMP"/>
    <property type="match status" value="1"/>
</dbReference>
<dbReference type="AlphaFoldDB" id="A0A3B0UEI5"/>
<dbReference type="InterPro" id="IPR001789">
    <property type="entry name" value="Sig_transdc_resp-reg_receiver"/>
</dbReference>
<dbReference type="InterPro" id="IPR036097">
    <property type="entry name" value="HisK_dim/P_sf"/>
</dbReference>
<dbReference type="EC" id="2.7.13.3" evidence="2"/>
<evidence type="ECO:0000259" key="9">
    <source>
        <dbReference type="PROSITE" id="PS50885"/>
    </source>
</evidence>
<dbReference type="PANTHER" id="PTHR43047">
    <property type="entry name" value="TWO-COMPONENT HISTIDINE PROTEIN KINASE"/>
    <property type="match status" value="1"/>
</dbReference>
<dbReference type="InterPro" id="IPR024478">
    <property type="entry name" value="HlyB_4HB_MCP"/>
</dbReference>
<dbReference type="Pfam" id="PF12729">
    <property type="entry name" value="4HB_MCP_1"/>
    <property type="match status" value="1"/>
</dbReference>
<feature type="domain" description="Histidine kinase" evidence="7">
    <location>
        <begin position="480"/>
        <end position="698"/>
    </location>
</feature>
<name>A0A3B0UEI5_9ZZZZ</name>
<dbReference type="SUPFAM" id="SSF55781">
    <property type="entry name" value="GAF domain-like"/>
    <property type="match status" value="1"/>
</dbReference>